<feature type="region of interest" description="Disordered" evidence="1">
    <location>
        <begin position="347"/>
        <end position="366"/>
    </location>
</feature>
<feature type="region of interest" description="Disordered" evidence="1">
    <location>
        <begin position="713"/>
        <end position="770"/>
    </location>
</feature>
<dbReference type="EMBL" id="FUYE01000002">
    <property type="protein sequence ID" value="SKA81544.1"/>
    <property type="molecule type" value="Genomic_DNA"/>
</dbReference>
<feature type="region of interest" description="Disordered" evidence="1">
    <location>
        <begin position="272"/>
        <end position="302"/>
    </location>
</feature>
<feature type="region of interest" description="Disordered" evidence="1">
    <location>
        <begin position="1"/>
        <end position="42"/>
    </location>
</feature>
<evidence type="ECO:0000256" key="1">
    <source>
        <dbReference type="SAM" id="MobiDB-lite"/>
    </source>
</evidence>
<accession>A0A1T4WW64</accession>
<feature type="compositionally biased region" description="Low complexity" evidence="1">
    <location>
        <begin position="567"/>
        <end position="578"/>
    </location>
</feature>
<proteinExistence type="predicted"/>
<feature type="compositionally biased region" description="Pro residues" evidence="1">
    <location>
        <begin position="641"/>
        <end position="652"/>
    </location>
</feature>
<evidence type="ECO:0000313" key="2">
    <source>
        <dbReference type="EMBL" id="SKA81544.1"/>
    </source>
</evidence>
<feature type="compositionally biased region" description="Polar residues" evidence="1">
    <location>
        <begin position="7"/>
        <end position="21"/>
    </location>
</feature>
<dbReference type="AlphaFoldDB" id="A0A1T4WW64"/>
<gene>
    <name evidence="2" type="ORF">SAMN02745166_00775</name>
</gene>
<dbReference type="Proteomes" id="UP000190774">
    <property type="component" value="Unassembled WGS sequence"/>
</dbReference>
<feature type="compositionally biased region" description="Low complexity" evidence="1">
    <location>
        <begin position="749"/>
        <end position="764"/>
    </location>
</feature>
<feature type="region of interest" description="Disordered" evidence="1">
    <location>
        <begin position="555"/>
        <end position="578"/>
    </location>
</feature>
<sequence>MGFSFRSMFQPSLDPQGQAGTSAPDASGWAGGGMGMDASTAQAPPLNAQSAFATAGPLFRTLSGESLQAAPVQASPFAVQSGGIANAPLTVSDVLPQLPPELARVNGLAPDQPVAISAQVLDAALRSGQAALPIFEIYRVCPALFLSPVSPQDPRLVPLPASKLPRLIASAQQPMNGEAAPAAPSPASPFGLAQTTPASPFGMAAPTQPPAGEMPQGGVGTSLPPRRNGPPPPLADVPRDAAPSLSLPGNAAAPALGQGMPVFPTSPFTVSAESAHHGTAGGASQASPFAVMKPAEPPRGPEPLALPASPFSVPAAQAFAPASPSASPFSVPSPGAVAGLPASPFASQGGAPAPVEGPSASGPAPSPLTSLFGAKAVPTGQPAPDAPAKAAGTFFSSSLAGAGTGGGPTVRVGLAVLLRGYSVAELGFDPVMVPSWIMTSIPVPTVKQWAESPSPLAELGLLIDGINDVGFRNVLNHAKRDFQVRIPPEQVNAALAGNAPPTLPNLASLGHSPASAPAAPVMRVEPPAQPQAFAAPPSSPVEAPAPQASLFATAGQSEAPPLPPNLPASAPGAPLFSTPSPPPTFAPAASAMAPTFQPSGMPGFPTGAAPITNPFAQSIPSSSPTVEPVAEPVTEAFPPSAVEPPPATPQFTPPFTAASPFRAPLKTEAPSEGFSSAELMGGFTQESVAQVPPAPAIPVTNPFTGKAATTVVDVPEDDEPPPLRKQPFIPPTSESSKEVAPQKRRTVISPPGTSRSSARPASPALGIQSHESNPDQILLRALLGSDEDLTPQRVVEMVCSLPGIAACVCLHGDHAISHAGAHKPQAREFQKQAIDLAHHLRSLAPLIGIEGAETFTLTSGDRLMTFCFPEGAILGVLHDADPSLGLRDKITLIARELSRMLD</sequence>
<reference evidence="3" key="1">
    <citation type="submission" date="2017-02" db="EMBL/GenBank/DDBJ databases">
        <authorList>
            <person name="Varghese N."/>
            <person name="Submissions S."/>
        </authorList>
    </citation>
    <scope>NUCLEOTIDE SEQUENCE [LARGE SCALE GENOMIC DNA]</scope>
    <source>
        <strain evidence="3">ATCC 700200</strain>
    </source>
</reference>
<evidence type="ECO:0000313" key="3">
    <source>
        <dbReference type="Proteomes" id="UP000190774"/>
    </source>
</evidence>
<organism evidence="2 3">
    <name type="scientific">Prosthecobacter debontii</name>
    <dbReference type="NCBI Taxonomy" id="48467"/>
    <lineage>
        <taxon>Bacteria</taxon>
        <taxon>Pseudomonadati</taxon>
        <taxon>Verrucomicrobiota</taxon>
        <taxon>Verrucomicrobiia</taxon>
        <taxon>Verrucomicrobiales</taxon>
        <taxon>Verrucomicrobiaceae</taxon>
        <taxon>Prosthecobacter</taxon>
    </lineage>
</organism>
<feature type="region of interest" description="Disordered" evidence="1">
    <location>
        <begin position="636"/>
        <end position="661"/>
    </location>
</feature>
<feature type="compositionally biased region" description="Low complexity" evidence="1">
    <location>
        <begin position="349"/>
        <end position="363"/>
    </location>
</feature>
<feature type="region of interest" description="Disordered" evidence="1">
    <location>
        <begin position="175"/>
        <end position="246"/>
    </location>
</feature>
<keyword evidence="3" id="KW-1185">Reference proteome</keyword>
<dbReference type="STRING" id="48467.SAMN02745166_00775"/>
<name>A0A1T4WW64_9BACT</name>
<protein>
    <submittedName>
        <fullName evidence="2">Uncharacterized protein</fullName>
    </submittedName>
</protein>